<reference evidence="3 4" key="1">
    <citation type="submission" date="2018-04" db="EMBL/GenBank/DDBJ databases">
        <authorList>
            <person name="Eckel V.P."/>
            <person name="Vogel R.F."/>
        </authorList>
    </citation>
    <scope>NUCLEOTIDE SEQUENCE [LARGE SCALE GENOMIC DNA]</scope>
    <source>
        <strain evidence="4">TMW 2.1764</strain>
    </source>
</reference>
<proteinExistence type="predicted"/>
<dbReference type="AlphaFoldDB" id="A0A5N6S497"/>
<dbReference type="OrthoDB" id="9801162at2"/>
<evidence type="ECO:0000313" key="4">
    <source>
        <dbReference type="Proteomes" id="UP000325415"/>
    </source>
</evidence>
<dbReference type="Proteomes" id="UP000325415">
    <property type="component" value="Unassembled WGS sequence"/>
</dbReference>
<name>A0A5N6S497_9BIFI</name>
<sequence>MNVLGCAGIRVEVVSPDAWPLAGFSRWCRAVHRAPAPAVDPIGYLGAVDALMATGRFSALLPTHEQAWLFAAGRHLLPHANPPVAGIAAFDRVQSKTAFARTLDKLGLPQPAWRTLSTLADVLAFGLPAWLKSAYSTAGRGVLHVRDASEAEAAWNLLQGHGELMIQAEAPGRYAQVQGVFEHGRLIGAAASELLAAGAGGSAAARLSVSHPEALDALRALGETLQWHGGLALDYLHVGGRPLLIECNPRMIEPGNAAAAGVDLPRLLMDLADGARLPRTPIIARPGVRTRSTMAIALGAAERAGTRRAVLRAVTDAIARRPPLRRSREVLTPILRDPAGIIPSGVVLANLLADPRRVARLAGRSVTAYFLTPDAIRIVRNPHTR</sequence>
<accession>A0A5N6S497</accession>
<dbReference type="EMBL" id="QDAG01000003">
    <property type="protein sequence ID" value="KAE8129309.1"/>
    <property type="molecule type" value="Genomic_DNA"/>
</dbReference>
<dbReference type="PROSITE" id="PS50975">
    <property type="entry name" value="ATP_GRASP"/>
    <property type="match status" value="1"/>
</dbReference>
<dbReference type="Gene3D" id="3.30.470.20">
    <property type="entry name" value="ATP-grasp fold, B domain"/>
    <property type="match status" value="1"/>
</dbReference>
<protein>
    <submittedName>
        <fullName evidence="3">Carbamoyl-phosphate-synthetase</fullName>
    </submittedName>
</protein>
<dbReference type="InterPro" id="IPR013815">
    <property type="entry name" value="ATP_grasp_subdomain_1"/>
</dbReference>
<comment type="caution">
    <text evidence="3">The sequence shown here is derived from an EMBL/GenBank/DDBJ whole genome shotgun (WGS) entry which is preliminary data.</text>
</comment>
<dbReference type="GO" id="GO:0005524">
    <property type="term" value="F:ATP binding"/>
    <property type="evidence" value="ECO:0007669"/>
    <property type="project" value="UniProtKB-UniRule"/>
</dbReference>
<dbReference type="Gene3D" id="3.30.1490.20">
    <property type="entry name" value="ATP-grasp fold, A domain"/>
    <property type="match status" value="1"/>
</dbReference>
<dbReference type="InterPro" id="IPR011761">
    <property type="entry name" value="ATP-grasp"/>
</dbReference>
<gene>
    <name evidence="3" type="ORF">DDE84_04175</name>
</gene>
<evidence type="ECO:0000313" key="3">
    <source>
        <dbReference type="EMBL" id="KAE8129309.1"/>
    </source>
</evidence>
<organism evidence="3 4">
    <name type="scientific">Bifidobacterium tibiigranuli</name>
    <dbReference type="NCBI Taxonomy" id="2172043"/>
    <lineage>
        <taxon>Bacteria</taxon>
        <taxon>Bacillati</taxon>
        <taxon>Actinomycetota</taxon>
        <taxon>Actinomycetes</taxon>
        <taxon>Bifidobacteriales</taxon>
        <taxon>Bifidobacteriaceae</taxon>
        <taxon>Bifidobacterium</taxon>
    </lineage>
</organism>
<feature type="domain" description="ATP-grasp" evidence="2">
    <location>
        <begin position="100"/>
        <end position="273"/>
    </location>
</feature>
<keyword evidence="1" id="KW-0067">ATP-binding</keyword>
<evidence type="ECO:0000256" key="1">
    <source>
        <dbReference type="PROSITE-ProRule" id="PRU00409"/>
    </source>
</evidence>
<keyword evidence="4" id="KW-1185">Reference proteome</keyword>
<dbReference type="SUPFAM" id="SSF56059">
    <property type="entry name" value="Glutathione synthetase ATP-binding domain-like"/>
    <property type="match status" value="1"/>
</dbReference>
<dbReference type="GO" id="GO:0046872">
    <property type="term" value="F:metal ion binding"/>
    <property type="evidence" value="ECO:0007669"/>
    <property type="project" value="InterPro"/>
</dbReference>
<keyword evidence="1" id="KW-0547">Nucleotide-binding</keyword>
<evidence type="ECO:0000259" key="2">
    <source>
        <dbReference type="PROSITE" id="PS50975"/>
    </source>
</evidence>